<dbReference type="Proteomes" id="UP000182400">
    <property type="component" value="Unassembled WGS sequence"/>
</dbReference>
<gene>
    <name evidence="2" type="ORF">AU05_22485</name>
    <name evidence="3" type="ORF">SAMN05216601_1189</name>
</gene>
<reference evidence="2" key="1">
    <citation type="journal article" date="2014" name="Genome Announc.">
        <title>Draft Genome Sequences of the Alga-Degrading Bacteria Aeromonas hydrophila Strain AD9 and Pseudomonas pseudoalcaligenes Strain AD6.</title>
        <authorList>
            <person name="Barney B.M."/>
            <person name="Lenneman E.M."/>
        </authorList>
    </citation>
    <scope>NUCLEOTIDE SEQUENCE</scope>
    <source>
        <strain evidence="2">AD6</strain>
    </source>
</reference>
<accession>A0A1I5S0X0</accession>
<organism evidence="3 5">
    <name type="scientific">Ectopseudomonas composti</name>
    <dbReference type="NCBI Taxonomy" id="658457"/>
    <lineage>
        <taxon>Bacteria</taxon>
        <taxon>Pseudomonadati</taxon>
        <taxon>Pseudomonadota</taxon>
        <taxon>Gammaproteobacteria</taxon>
        <taxon>Pseudomonadales</taxon>
        <taxon>Pseudomonadaceae</taxon>
        <taxon>Ectopseudomonas</taxon>
    </lineage>
</organism>
<reference evidence="2" key="3">
    <citation type="submission" date="2014-03" db="EMBL/GenBank/DDBJ databases">
        <authorList>
            <person name="Barney B.M."/>
            <person name="Lenneman E.M."/>
        </authorList>
    </citation>
    <scope>NUCLEOTIDE SEQUENCE</scope>
    <source>
        <strain evidence="2">AD6</strain>
    </source>
</reference>
<reference evidence="4" key="2">
    <citation type="journal article" date="2014" name="Genome Announc.">
        <title>Draft Genome Sequence of the algae degrading bacterium Pseudomonas mendocina AD6.</title>
        <authorList>
            <person name="Barney B.M."/>
            <person name="Lenneman E.M."/>
        </authorList>
    </citation>
    <scope>NUCLEOTIDE SEQUENCE [LARGE SCALE GENOMIC DNA]</scope>
    <source>
        <strain evidence="4">AD6</strain>
    </source>
</reference>
<dbReference type="InterPro" id="IPR009506">
    <property type="entry name" value="YjiS-like"/>
</dbReference>
<dbReference type="Pfam" id="PF06568">
    <property type="entry name" value="YjiS-like"/>
    <property type="match status" value="1"/>
</dbReference>
<evidence type="ECO:0000313" key="2">
    <source>
        <dbReference type="EMBL" id="EZH77945.1"/>
    </source>
</evidence>
<protein>
    <submittedName>
        <fullName evidence="3">Uncharacterized conserved protein YjiS, DUF1127 family</fullName>
    </submittedName>
</protein>
<dbReference type="Proteomes" id="UP000023842">
    <property type="component" value="Unassembled WGS sequence"/>
</dbReference>
<proteinExistence type="predicted"/>
<dbReference type="AlphaFoldDB" id="A0A1I5S0X0"/>
<name>A0A1I5S0X0_9GAMM</name>
<feature type="domain" description="YjiS-like" evidence="1">
    <location>
        <begin position="24"/>
        <end position="56"/>
    </location>
</feature>
<dbReference type="EMBL" id="JFJN01000078">
    <property type="protein sequence ID" value="EZH77945.1"/>
    <property type="molecule type" value="Genomic_DNA"/>
</dbReference>
<dbReference type="STRING" id="658457.SAMN05216601_1189"/>
<evidence type="ECO:0000313" key="5">
    <source>
        <dbReference type="Proteomes" id="UP000182400"/>
    </source>
</evidence>
<dbReference type="EMBL" id="FOWP01000018">
    <property type="protein sequence ID" value="SFP64304.1"/>
    <property type="molecule type" value="Genomic_DNA"/>
</dbReference>
<dbReference type="RefSeq" id="WP_037003958.1">
    <property type="nucleotide sequence ID" value="NZ_FOWP01000018.1"/>
</dbReference>
<sequence length="67" mass="8014">MDRTHEPLSHPAHGKSLHWLGLYSTLRHWQRNRRTRRQLALLTEQQLADAGISTTEREQELAKPFWR</sequence>
<evidence type="ECO:0000259" key="1">
    <source>
        <dbReference type="Pfam" id="PF06568"/>
    </source>
</evidence>
<evidence type="ECO:0000313" key="4">
    <source>
        <dbReference type="Proteomes" id="UP000023842"/>
    </source>
</evidence>
<evidence type="ECO:0000313" key="3">
    <source>
        <dbReference type="EMBL" id="SFP64304.1"/>
    </source>
</evidence>
<reference evidence="3 5" key="4">
    <citation type="submission" date="2016-10" db="EMBL/GenBank/DDBJ databases">
        <authorList>
            <person name="de Groot N.N."/>
        </authorList>
    </citation>
    <scope>NUCLEOTIDE SEQUENCE [LARGE SCALE GENOMIC DNA]</scope>
    <source>
        <strain evidence="3 5">CCUG 59231</strain>
    </source>
</reference>
<keyword evidence="4" id="KW-1185">Reference proteome</keyword>